<keyword evidence="6" id="KW-1133">Transmembrane helix</keyword>
<evidence type="ECO:0000256" key="4">
    <source>
        <dbReference type="ARBA" id="ARBA00022679"/>
    </source>
</evidence>
<evidence type="ECO:0000313" key="8">
    <source>
        <dbReference type="EMBL" id="SDK87662.1"/>
    </source>
</evidence>
<dbReference type="Gene3D" id="3.90.550.10">
    <property type="entry name" value="Spore Coat Polysaccharide Biosynthesis Protein SpsA, Chain A"/>
    <property type="match status" value="1"/>
</dbReference>
<feature type="domain" description="Glycosyltransferase 2-like" evidence="7">
    <location>
        <begin position="8"/>
        <end position="179"/>
    </location>
</feature>
<feature type="transmembrane region" description="Helical" evidence="6">
    <location>
        <begin position="299"/>
        <end position="318"/>
    </location>
</feature>
<dbReference type="Proteomes" id="UP000199328">
    <property type="component" value="Unassembled WGS sequence"/>
</dbReference>
<dbReference type="AlphaFoldDB" id="A0A1G9FH35"/>
<feature type="transmembrane region" description="Helical" evidence="6">
    <location>
        <begin position="267"/>
        <end position="287"/>
    </location>
</feature>
<dbReference type="InterPro" id="IPR001173">
    <property type="entry name" value="Glyco_trans_2-like"/>
</dbReference>
<comment type="subcellular location">
    <subcellularLocation>
        <location evidence="1">Cell membrane</location>
    </subcellularLocation>
</comment>
<dbReference type="SUPFAM" id="SSF53448">
    <property type="entry name" value="Nucleotide-diphospho-sugar transferases"/>
    <property type="match status" value="1"/>
</dbReference>
<evidence type="ECO:0000256" key="1">
    <source>
        <dbReference type="ARBA" id="ARBA00004236"/>
    </source>
</evidence>
<dbReference type="STRING" id="990712.SAMN05216257_105185"/>
<dbReference type="PANTHER" id="PTHR43646">
    <property type="entry name" value="GLYCOSYLTRANSFERASE"/>
    <property type="match status" value="1"/>
</dbReference>
<keyword evidence="3" id="KW-0328">Glycosyltransferase</keyword>
<dbReference type="RefSeq" id="WP_092500771.1">
    <property type="nucleotide sequence ID" value="NZ_FNFV01000005.1"/>
</dbReference>
<dbReference type="OrthoDB" id="6653642at2"/>
<evidence type="ECO:0000256" key="5">
    <source>
        <dbReference type="ARBA" id="ARBA00023136"/>
    </source>
</evidence>
<evidence type="ECO:0000256" key="6">
    <source>
        <dbReference type="SAM" id="Phobius"/>
    </source>
</evidence>
<evidence type="ECO:0000256" key="2">
    <source>
        <dbReference type="ARBA" id="ARBA00022475"/>
    </source>
</evidence>
<gene>
    <name evidence="8" type="ORF">SAMN05216257_105185</name>
</gene>
<dbReference type="InterPro" id="IPR029044">
    <property type="entry name" value="Nucleotide-diphossugar_trans"/>
</dbReference>
<dbReference type="PANTHER" id="PTHR43646:SF2">
    <property type="entry name" value="GLYCOSYLTRANSFERASE 2-LIKE DOMAIN-CONTAINING PROTEIN"/>
    <property type="match status" value="1"/>
</dbReference>
<reference evidence="9" key="1">
    <citation type="submission" date="2016-10" db="EMBL/GenBank/DDBJ databases">
        <authorList>
            <person name="Varghese N."/>
            <person name="Submissions S."/>
        </authorList>
    </citation>
    <scope>NUCLEOTIDE SEQUENCE [LARGE SCALE GENOMIC DNA]</scope>
    <source>
        <strain evidence="9">CGMCC 1.10789</strain>
    </source>
</reference>
<evidence type="ECO:0000256" key="3">
    <source>
        <dbReference type="ARBA" id="ARBA00022676"/>
    </source>
</evidence>
<name>A0A1G9FH35_9RHOB</name>
<dbReference type="GO" id="GO:0005886">
    <property type="term" value="C:plasma membrane"/>
    <property type="evidence" value="ECO:0007669"/>
    <property type="project" value="UniProtKB-SubCell"/>
</dbReference>
<dbReference type="EMBL" id="FNFV01000005">
    <property type="protein sequence ID" value="SDK87662.1"/>
    <property type="molecule type" value="Genomic_DNA"/>
</dbReference>
<evidence type="ECO:0000313" key="9">
    <source>
        <dbReference type="Proteomes" id="UP000199328"/>
    </source>
</evidence>
<keyword evidence="9" id="KW-1185">Reference proteome</keyword>
<feature type="transmembrane region" description="Helical" evidence="6">
    <location>
        <begin position="240"/>
        <end position="261"/>
    </location>
</feature>
<keyword evidence="6" id="KW-0812">Transmembrane</keyword>
<accession>A0A1G9FH35</accession>
<dbReference type="GO" id="GO:0016757">
    <property type="term" value="F:glycosyltransferase activity"/>
    <property type="evidence" value="ECO:0007669"/>
    <property type="project" value="UniProtKB-KW"/>
</dbReference>
<proteinExistence type="predicted"/>
<keyword evidence="2" id="KW-1003">Cell membrane</keyword>
<evidence type="ECO:0000259" key="7">
    <source>
        <dbReference type="Pfam" id="PF00535"/>
    </source>
</evidence>
<keyword evidence="5 6" id="KW-0472">Membrane</keyword>
<organism evidence="8 9">
    <name type="scientific">Meinhardsimonia xiamenensis</name>
    <dbReference type="NCBI Taxonomy" id="990712"/>
    <lineage>
        <taxon>Bacteria</taxon>
        <taxon>Pseudomonadati</taxon>
        <taxon>Pseudomonadota</taxon>
        <taxon>Alphaproteobacteria</taxon>
        <taxon>Rhodobacterales</taxon>
        <taxon>Paracoccaceae</taxon>
        <taxon>Meinhardsimonia</taxon>
    </lineage>
</organism>
<sequence length="333" mass="35309">MTAPGVTFLVTAHNEAAHIGATVRHLLAQEGVPGGFEILLVDDASTDGTATAAREAAAGDARLRVIGSRRDPASPLTTRQQALDLGFAEARGEVVLLVDADSAMRRDWAARMAAPVLAGRADAAAGPVGFVPSRSWIARWQSCDAHYYFLVCRLLARAGLAAGVFFGNFAVRRAVHAELGGFSGIGFALTEDLAFAQALHAAGRRIAFLPGPGTRVDVHACPDFPSLVARSLRVTSGGPSVLAAVLTIWPLTLLGLLLAALVSGAPALWWAAGLRWLAGAGLVRLALRAHEDPRVRRFAWFYEPLAFVLAAAVLWRVARGQARIGWGGRNYER</sequence>
<protein>
    <submittedName>
        <fullName evidence="8">Glycosyltransferase like family 2</fullName>
    </submittedName>
</protein>
<dbReference type="Pfam" id="PF00535">
    <property type="entry name" value="Glycos_transf_2"/>
    <property type="match status" value="1"/>
</dbReference>
<keyword evidence="4 8" id="KW-0808">Transferase</keyword>